<feature type="compositionally biased region" description="Low complexity" evidence="1">
    <location>
        <begin position="120"/>
        <end position="131"/>
    </location>
</feature>
<evidence type="ECO:0000313" key="2">
    <source>
        <dbReference type="EMBL" id="KAK7573773.1"/>
    </source>
</evidence>
<dbReference type="EMBL" id="JBBCAQ010000037">
    <property type="protein sequence ID" value="KAK7573773.1"/>
    <property type="molecule type" value="Genomic_DNA"/>
</dbReference>
<comment type="caution">
    <text evidence="2">The sequence shown here is derived from an EMBL/GenBank/DDBJ whole genome shotgun (WGS) entry which is preliminary data.</text>
</comment>
<protein>
    <submittedName>
        <fullName evidence="2">Uncharacterized protein</fullName>
    </submittedName>
</protein>
<organism evidence="2 3">
    <name type="scientific">Parthenolecanium corni</name>
    <dbReference type="NCBI Taxonomy" id="536013"/>
    <lineage>
        <taxon>Eukaryota</taxon>
        <taxon>Metazoa</taxon>
        <taxon>Ecdysozoa</taxon>
        <taxon>Arthropoda</taxon>
        <taxon>Hexapoda</taxon>
        <taxon>Insecta</taxon>
        <taxon>Pterygota</taxon>
        <taxon>Neoptera</taxon>
        <taxon>Paraneoptera</taxon>
        <taxon>Hemiptera</taxon>
        <taxon>Sternorrhyncha</taxon>
        <taxon>Coccoidea</taxon>
        <taxon>Coccidae</taxon>
        <taxon>Parthenolecanium</taxon>
    </lineage>
</organism>
<sequence length="219" mass="25095">MFNLKKYFTDELLQVALILSLLRIDRRSLEYNVPVIGVGTNNLTSTWDQSNILVRREGGIHPKGIDSILLNYEQEVFHELNSLGRYGRIFDSLSPRNLTAFLLNVDEPHVPEEGDDEAASSESPADSSGSGVDTRSSLRRELRRKDVDSDQLSPEVSHYLFLLSRLFNLSLKVCSRISVEWFIDTRLCNSKEWSLYKTTDENILHCEKLLSKRVEKAYV</sequence>
<feature type="region of interest" description="Disordered" evidence="1">
    <location>
        <begin position="111"/>
        <end position="144"/>
    </location>
</feature>
<dbReference type="AlphaFoldDB" id="A0AAN9T4K4"/>
<evidence type="ECO:0000313" key="3">
    <source>
        <dbReference type="Proteomes" id="UP001367676"/>
    </source>
</evidence>
<accession>A0AAN9T4K4</accession>
<keyword evidence="3" id="KW-1185">Reference proteome</keyword>
<reference evidence="2 3" key="1">
    <citation type="submission" date="2024-03" db="EMBL/GenBank/DDBJ databases">
        <title>Adaptation during the transition from Ophiocordyceps entomopathogen to insect associate is accompanied by gene loss and intensified selection.</title>
        <authorList>
            <person name="Ward C.M."/>
            <person name="Onetto C.A."/>
            <person name="Borneman A.R."/>
        </authorList>
    </citation>
    <scope>NUCLEOTIDE SEQUENCE [LARGE SCALE GENOMIC DNA]</scope>
    <source>
        <strain evidence="2">AWRI1</strain>
        <tissue evidence="2">Single Adult Female</tissue>
    </source>
</reference>
<dbReference type="Proteomes" id="UP001367676">
    <property type="component" value="Unassembled WGS sequence"/>
</dbReference>
<proteinExistence type="predicted"/>
<gene>
    <name evidence="2" type="ORF">V9T40_010964</name>
</gene>
<evidence type="ECO:0000256" key="1">
    <source>
        <dbReference type="SAM" id="MobiDB-lite"/>
    </source>
</evidence>
<name>A0AAN9T4K4_9HEMI</name>